<keyword evidence="5" id="KW-0560">Oxidoreductase</keyword>
<dbReference type="InterPro" id="IPR016167">
    <property type="entry name" value="FAD-bd_PCMH_sub1"/>
</dbReference>
<dbReference type="Proteomes" id="UP001589646">
    <property type="component" value="Unassembled WGS sequence"/>
</dbReference>
<name>A0ABV5Q338_9ACTN</name>
<comment type="similarity">
    <text evidence="2">Belongs to the oxygen-dependent FAD-linked oxidoreductase family.</text>
</comment>
<dbReference type="RefSeq" id="WP_346127703.1">
    <property type="nucleotide sequence ID" value="NZ_BAAAXC010000015.1"/>
</dbReference>
<proteinExistence type="inferred from homology"/>
<keyword evidence="4" id="KW-0274">FAD</keyword>
<evidence type="ECO:0000256" key="1">
    <source>
        <dbReference type="ARBA" id="ARBA00001974"/>
    </source>
</evidence>
<accession>A0ABV5Q338</accession>
<comment type="caution">
    <text evidence="7">The sequence shown here is derived from an EMBL/GenBank/DDBJ whole genome shotgun (WGS) entry which is preliminary data.</text>
</comment>
<keyword evidence="8" id="KW-1185">Reference proteome</keyword>
<keyword evidence="3" id="KW-0285">Flavoprotein</keyword>
<dbReference type="PROSITE" id="PS51387">
    <property type="entry name" value="FAD_PCMH"/>
    <property type="match status" value="1"/>
</dbReference>
<dbReference type="InterPro" id="IPR036318">
    <property type="entry name" value="FAD-bd_PCMH-like_sf"/>
</dbReference>
<dbReference type="SUPFAM" id="SSF56176">
    <property type="entry name" value="FAD-binding/transporter-associated domain-like"/>
    <property type="match status" value="1"/>
</dbReference>
<dbReference type="InterPro" id="IPR006094">
    <property type="entry name" value="Oxid_FAD_bind_N"/>
</dbReference>
<protein>
    <submittedName>
        <fullName evidence="7">FAD-binding oxidoreductase</fullName>
    </submittedName>
</protein>
<sequence length="429" mass="45328">MTNIKGTMLLPGDEGFEQAAKPWNLSVAQPVAAVVEAQDADDVAAVVRHARQVGLSVTAQPSGHGASGDTEGAILLRTGRLDEVRINADERWARVGAGARWGRVQAAAGAHGLTALAGSSPVVSVAGYTLGGGLSWFSRAYGWAADSVRAFETVDADGTRARVSADSDSDADLFWALRGGGGDYALVTAIEFDLYPAPHLYGGRMIWHADRTAEVLAAFREITAEAPPELSVWLNRLRFPSAPPMVAVDVTYLGESAEAQSLLGRLDKIDGVMSDTRADMAVADLGDIAAEPKDPGPALSRAELLTGLDDSAVEILLAEPTEPLINVQLRHLGGALAEQGQGAAAAVSEPYLLYMLGLSLNPQLAQAVTSAQDRLVRALDGYVSGRKAYTFLAPGERAADAFPEETAARLREIKRARDPQRVIRANFPV</sequence>
<feature type="domain" description="FAD-binding PCMH-type" evidence="6">
    <location>
        <begin position="27"/>
        <end position="197"/>
    </location>
</feature>
<dbReference type="Gene3D" id="3.30.43.10">
    <property type="entry name" value="Uridine Diphospho-n-acetylenolpyruvylglucosamine Reductase, domain 2"/>
    <property type="match status" value="1"/>
</dbReference>
<evidence type="ECO:0000256" key="3">
    <source>
        <dbReference type="ARBA" id="ARBA00022630"/>
    </source>
</evidence>
<reference evidence="7 8" key="1">
    <citation type="submission" date="2024-09" db="EMBL/GenBank/DDBJ databases">
        <authorList>
            <person name="Sun Q."/>
            <person name="Mori K."/>
        </authorList>
    </citation>
    <scope>NUCLEOTIDE SEQUENCE [LARGE SCALE GENOMIC DNA]</scope>
    <source>
        <strain evidence="7 8">JCM 3323</strain>
    </source>
</reference>
<dbReference type="PANTHER" id="PTHR42973:SF39">
    <property type="entry name" value="FAD-BINDING PCMH-TYPE DOMAIN-CONTAINING PROTEIN"/>
    <property type="match status" value="1"/>
</dbReference>
<dbReference type="InterPro" id="IPR016169">
    <property type="entry name" value="FAD-bd_PCMH_sub2"/>
</dbReference>
<evidence type="ECO:0000256" key="2">
    <source>
        <dbReference type="ARBA" id="ARBA00005466"/>
    </source>
</evidence>
<dbReference type="PANTHER" id="PTHR42973">
    <property type="entry name" value="BINDING OXIDOREDUCTASE, PUTATIVE (AFU_ORTHOLOGUE AFUA_1G17690)-RELATED"/>
    <property type="match status" value="1"/>
</dbReference>
<evidence type="ECO:0000256" key="4">
    <source>
        <dbReference type="ARBA" id="ARBA00022827"/>
    </source>
</evidence>
<dbReference type="InterPro" id="IPR050416">
    <property type="entry name" value="FAD-linked_Oxidoreductase"/>
</dbReference>
<comment type="cofactor">
    <cofactor evidence="1">
        <name>FAD</name>
        <dbReference type="ChEBI" id="CHEBI:57692"/>
    </cofactor>
</comment>
<dbReference type="EMBL" id="JBHMCE010000007">
    <property type="protein sequence ID" value="MFB9529862.1"/>
    <property type="molecule type" value="Genomic_DNA"/>
</dbReference>
<dbReference type="Gene3D" id="3.30.465.10">
    <property type="match status" value="1"/>
</dbReference>
<organism evidence="7 8">
    <name type="scientific">Nonomuraea roseola</name>
    <dbReference type="NCBI Taxonomy" id="46179"/>
    <lineage>
        <taxon>Bacteria</taxon>
        <taxon>Bacillati</taxon>
        <taxon>Actinomycetota</taxon>
        <taxon>Actinomycetes</taxon>
        <taxon>Streptosporangiales</taxon>
        <taxon>Streptosporangiaceae</taxon>
        <taxon>Nonomuraea</taxon>
    </lineage>
</organism>
<gene>
    <name evidence="7" type="ORF">ACFFRN_24945</name>
</gene>
<dbReference type="Pfam" id="PF01565">
    <property type="entry name" value="FAD_binding_4"/>
    <property type="match status" value="1"/>
</dbReference>
<evidence type="ECO:0000313" key="8">
    <source>
        <dbReference type="Proteomes" id="UP001589646"/>
    </source>
</evidence>
<evidence type="ECO:0000259" key="6">
    <source>
        <dbReference type="PROSITE" id="PS51387"/>
    </source>
</evidence>
<evidence type="ECO:0000313" key="7">
    <source>
        <dbReference type="EMBL" id="MFB9529862.1"/>
    </source>
</evidence>
<evidence type="ECO:0000256" key="5">
    <source>
        <dbReference type="ARBA" id="ARBA00023002"/>
    </source>
</evidence>
<dbReference type="Gene3D" id="3.40.462.20">
    <property type="match status" value="1"/>
</dbReference>
<dbReference type="InterPro" id="IPR016166">
    <property type="entry name" value="FAD-bd_PCMH"/>
</dbReference>